<comment type="caution">
    <text evidence="6">The sequence shown here is derived from an EMBL/GenBank/DDBJ whole genome shotgun (WGS) entry which is preliminary data.</text>
</comment>
<dbReference type="Proteomes" id="UP000029640">
    <property type="component" value="Unassembled WGS sequence"/>
</dbReference>
<keyword evidence="7" id="KW-1185">Reference proteome</keyword>
<dbReference type="STRING" id="1265313.HRUBRA_00908"/>
<dbReference type="AlphaFoldDB" id="A0A095X125"/>
<dbReference type="PANTHER" id="PTHR30118">
    <property type="entry name" value="HTH-TYPE TRANSCRIPTIONAL REGULATOR LEUO-RELATED"/>
    <property type="match status" value="1"/>
</dbReference>
<dbReference type="InterPro" id="IPR000847">
    <property type="entry name" value="LysR_HTH_N"/>
</dbReference>
<dbReference type="GO" id="GO:0003677">
    <property type="term" value="F:DNA binding"/>
    <property type="evidence" value="ECO:0007669"/>
    <property type="project" value="UniProtKB-KW"/>
</dbReference>
<dbReference type="Gene3D" id="3.40.190.10">
    <property type="entry name" value="Periplasmic binding protein-like II"/>
    <property type="match status" value="2"/>
</dbReference>
<organism evidence="6 7">
    <name type="scientific">Pseudohaliea rubra DSM 19751</name>
    <dbReference type="NCBI Taxonomy" id="1265313"/>
    <lineage>
        <taxon>Bacteria</taxon>
        <taxon>Pseudomonadati</taxon>
        <taxon>Pseudomonadota</taxon>
        <taxon>Gammaproteobacteria</taxon>
        <taxon>Cellvibrionales</taxon>
        <taxon>Halieaceae</taxon>
        <taxon>Pseudohaliea</taxon>
    </lineage>
</organism>
<evidence type="ECO:0000256" key="4">
    <source>
        <dbReference type="ARBA" id="ARBA00023163"/>
    </source>
</evidence>
<dbReference type="CDD" id="cd08459">
    <property type="entry name" value="PBP2_DntR_NahR_LinR_like"/>
    <property type="match status" value="1"/>
</dbReference>
<dbReference type="RefSeq" id="WP_052094336.1">
    <property type="nucleotide sequence ID" value="NZ_KN234749.1"/>
</dbReference>
<sequence length="310" mass="34672">MPNGDLDFKVLVVFQTLMETRQVSTAADRLNIGQSNVSRALAKLRQHFEDPLFVRTRRGMEPTPRAVQLAKSVEEMLHIYEKSLTGYGKFDPGTSHRIFHIAGSEVAHVLGLSRITRTLLEQAPSVQLHAVPLGVNALAKHLETDVDLALGPFPKLYAGIHERNLFTEDYSCFVRQGHPDIGDSLTLEQFEQAQHIVVNARRLGHIHEQIQSELLKAIPAHKQRLVTYNFVTAALLAESTDCIVTLPTGTAKWLGRGALRALAPPIDLPTFEVKLYWHERFHHDPAHVWLRGVIHGALTGAELQEGSPRR</sequence>
<evidence type="ECO:0000256" key="2">
    <source>
        <dbReference type="ARBA" id="ARBA00023015"/>
    </source>
</evidence>
<dbReference type="PROSITE" id="PS50931">
    <property type="entry name" value="HTH_LYSR"/>
    <property type="match status" value="1"/>
</dbReference>
<dbReference type="Pfam" id="PF03466">
    <property type="entry name" value="LysR_substrate"/>
    <property type="match status" value="1"/>
</dbReference>
<dbReference type="EMBL" id="AUVB01000024">
    <property type="protein sequence ID" value="KGE04569.1"/>
    <property type="molecule type" value="Genomic_DNA"/>
</dbReference>
<dbReference type="SUPFAM" id="SSF53850">
    <property type="entry name" value="Periplasmic binding protein-like II"/>
    <property type="match status" value="1"/>
</dbReference>
<gene>
    <name evidence="6" type="ORF">HRUBRA_00908</name>
</gene>
<comment type="similarity">
    <text evidence="1">Belongs to the LysR transcriptional regulatory family.</text>
</comment>
<dbReference type="PATRIC" id="fig|1265313.6.peg.900"/>
<feature type="domain" description="HTH lysR-type" evidence="5">
    <location>
        <begin position="6"/>
        <end position="63"/>
    </location>
</feature>
<evidence type="ECO:0000313" key="7">
    <source>
        <dbReference type="Proteomes" id="UP000029640"/>
    </source>
</evidence>
<keyword evidence="2" id="KW-0805">Transcription regulation</keyword>
<keyword evidence="3" id="KW-0238">DNA-binding</keyword>
<dbReference type="HOGENOM" id="CLU_039613_39_0_6"/>
<name>A0A095X125_9GAMM</name>
<dbReference type="eggNOG" id="COG0583">
    <property type="taxonomic scope" value="Bacteria"/>
</dbReference>
<dbReference type="InterPro" id="IPR036388">
    <property type="entry name" value="WH-like_DNA-bd_sf"/>
</dbReference>
<evidence type="ECO:0000256" key="3">
    <source>
        <dbReference type="ARBA" id="ARBA00023125"/>
    </source>
</evidence>
<dbReference type="SUPFAM" id="SSF46785">
    <property type="entry name" value="Winged helix' DNA-binding domain"/>
    <property type="match status" value="1"/>
</dbReference>
<dbReference type="Pfam" id="PF00126">
    <property type="entry name" value="HTH_1"/>
    <property type="match status" value="1"/>
</dbReference>
<dbReference type="PANTHER" id="PTHR30118:SF15">
    <property type="entry name" value="TRANSCRIPTIONAL REGULATORY PROTEIN"/>
    <property type="match status" value="1"/>
</dbReference>
<evidence type="ECO:0000313" key="6">
    <source>
        <dbReference type="EMBL" id="KGE04569.1"/>
    </source>
</evidence>
<dbReference type="GO" id="GO:0003700">
    <property type="term" value="F:DNA-binding transcription factor activity"/>
    <property type="evidence" value="ECO:0007669"/>
    <property type="project" value="InterPro"/>
</dbReference>
<dbReference type="InterPro" id="IPR005119">
    <property type="entry name" value="LysR_subst-bd"/>
</dbReference>
<dbReference type="Gene3D" id="1.10.10.10">
    <property type="entry name" value="Winged helix-like DNA-binding domain superfamily/Winged helix DNA-binding domain"/>
    <property type="match status" value="1"/>
</dbReference>
<reference evidence="6 7" key="1">
    <citation type="journal article" date="2014" name="Genome Announc.">
        <title>Genome Sequence of Gammaproteobacterial Pseudohaliea rubra Type Strain DSM 19751, Isolated from Coastal Seawater of the Mediterranean Sea.</title>
        <authorList>
            <person name="Spring S."/>
            <person name="Fiebig A."/>
            <person name="Riedel T."/>
            <person name="Goker M."/>
            <person name="Klenk H.P."/>
        </authorList>
    </citation>
    <scope>NUCLEOTIDE SEQUENCE [LARGE SCALE GENOMIC DNA]</scope>
    <source>
        <strain evidence="6 7">DSM 19751</strain>
    </source>
</reference>
<keyword evidence="4" id="KW-0804">Transcription</keyword>
<proteinExistence type="inferred from homology"/>
<evidence type="ECO:0000259" key="5">
    <source>
        <dbReference type="PROSITE" id="PS50931"/>
    </source>
</evidence>
<accession>A0A095X125</accession>
<dbReference type="InterPro" id="IPR050389">
    <property type="entry name" value="LysR-type_TF"/>
</dbReference>
<protein>
    <submittedName>
        <fullName evidence="6">LysR-family transcriptional regulator</fullName>
    </submittedName>
</protein>
<dbReference type="InterPro" id="IPR036390">
    <property type="entry name" value="WH_DNA-bd_sf"/>
</dbReference>
<evidence type="ECO:0000256" key="1">
    <source>
        <dbReference type="ARBA" id="ARBA00009437"/>
    </source>
</evidence>